<gene>
    <name evidence="2" type="ORF">HPB48_012745</name>
</gene>
<evidence type="ECO:0000256" key="1">
    <source>
        <dbReference type="SAM" id="MobiDB-lite"/>
    </source>
</evidence>
<keyword evidence="3" id="KW-1185">Reference proteome</keyword>
<protein>
    <submittedName>
        <fullName evidence="2">Uncharacterized protein</fullName>
    </submittedName>
</protein>
<sequence>MPPPGAASIRYGIHGAWSDGRDPVRRVAMSHARPSVSTGGHHPGGRSVSMRRGGCCHGLRGVAIVLGSKIGT</sequence>
<dbReference type="EMBL" id="JABSTR010000006">
    <property type="protein sequence ID" value="KAH9372840.1"/>
    <property type="molecule type" value="Genomic_DNA"/>
</dbReference>
<dbReference type="VEuPathDB" id="VectorBase:HLOH_062639"/>
<comment type="caution">
    <text evidence="2">The sequence shown here is derived from an EMBL/GenBank/DDBJ whole genome shotgun (WGS) entry which is preliminary data.</text>
</comment>
<accession>A0A9J6GEG7</accession>
<evidence type="ECO:0000313" key="2">
    <source>
        <dbReference type="EMBL" id="KAH9372840.1"/>
    </source>
</evidence>
<evidence type="ECO:0000313" key="3">
    <source>
        <dbReference type="Proteomes" id="UP000821853"/>
    </source>
</evidence>
<reference evidence="2 3" key="1">
    <citation type="journal article" date="2020" name="Cell">
        <title>Large-Scale Comparative Analyses of Tick Genomes Elucidate Their Genetic Diversity and Vector Capacities.</title>
        <authorList>
            <consortium name="Tick Genome and Microbiome Consortium (TIGMIC)"/>
            <person name="Jia N."/>
            <person name="Wang J."/>
            <person name="Shi W."/>
            <person name="Du L."/>
            <person name="Sun Y."/>
            <person name="Zhan W."/>
            <person name="Jiang J.F."/>
            <person name="Wang Q."/>
            <person name="Zhang B."/>
            <person name="Ji P."/>
            <person name="Bell-Sakyi L."/>
            <person name="Cui X.M."/>
            <person name="Yuan T.T."/>
            <person name="Jiang B.G."/>
            <person name="Yang W.F."/>
            <person name="Lam T.T."/>
            <person name="Chang Q.C."/>
            <person name="Ding S.J."/>
            <person name="Wang X.J."/>
            <person name="Zhu J.G."/>
            <person name="Ruan X.D."/>
            <person name="Zhao L."/>
            <person name="Wei J.T."/>
            <person name="Ye R.Z."/>
            <person name="Que T.C."/>
            <person name="Du C.H."/>
            <person name="Zhou Y.H."/>
            <person name="Cheng J.X."/>
            <person name="Dai P.F."/>
            <person name="Guo W.B."/>
            <person name="Han X.H."/>
            <person name="Huang E.J."/>
            <person name="Li L.F."/>
            <person name="Wei W."/>
            <person name="Gao Y.C."/>
            <person name="Liu J.Z."/>
            <person name="Shao H.Z."/>
            <person name="Wang X."/>
            <person name="Wang C.C."/>
            <person name="Yang T.C."/>
            <person name="Huo Q.B."/>
            <person name="Li W."/>
            <person name="Chen H.Y."/>
            <person name="Chen S.E."/>
            <person name="Zhou L.G."/>
            <person name="Ni X.B."/>
            <person name="Tian J.H."/>
            <person name="Sheng Y."/>
            <person name="Liu T."/>
            <person name="Pan Y.S."/>
            <person name="Xia L.Y."/>
            <person name="Li J."/>
            <person name="Zhao F."/>
            <person name="Cao W.C."/>
        </authorList>
    </citation>
    <scope>NUCLEOTIDE SEQUENCE [LARGE SCALE GENOMIC DNA]</scope>
    <source>
        <strain evidence="2">HaeL-2018</strain>
    </source>
</reference>
<name>A0A9J6GEG7_HAELO</name>
<dbReference type="Proteomes" id="UP000821853">
    <property type="component" value="Chromosome 4"/>
</dbReference>
<feature type="region of interest" description="Disordered" evidence="1">
    <location>
        <begin position="31"/>
        <end position="52"/>
    </location>
</feature>
<proteinExistence type="predicted"/>
<dbReference type="AlphaFoldDB" id="A0A9J6GEG7"/>
<organism evidence="2 3">
    <name type="scientific">Haemaphysalis longicornis</name>
    <name type="common">Bush tick</name>
    <dbReference type="NCBI Taxonomy" id="44386"/>
    <lineage>
        <taxon>Eukaryota</taxon>
        <taxon>Metazoa</taxon>
        <taxon>Ecdysozoa</taxon>
        <taxon>Arthropoda</taxon>
        <taxon>Chelicerata</taxon>
        <taxon>Arachnida</taxon>
        <taxon>Acari</taxon>
        <taxon>Parasitiformes</taxon>
        <taxon>Ixodida</taxon>
        <taxon>Ixodoidea</taxon>
        <taxon>Ixodidae</taxon>
        <taxon>Haemaphysalinae</taxon>
        <taxon>Haemaphysalis</taxon>
    </lineage>
</organism>